<proteinExistence type="predicted"/>
<reference evidence="2 3" key="1">
    <citation type="submission" date="2017-10" db="EMBL/GenBank/DDBJ databases">
        <title>The draft genome sequence of Williamsia sp. BULT 1.1 isolated from the semi-arid grassland soils from South Africa.</title>
        <authorList>
            <person name="Kabwe M.H."/>
            <person name="Govender N."/>
            <person name="Mutseka Lunga P."/>
            <person name="Vikram S."/>
            <person name="Makhalanyane T.P."/>
        </authorList>
    </citation>
    <scope>NUCLEOTIDE SEQUENCE [LARGE SCALE GENOMIC DNA]</scope>
    <source>
        <strain evidence="2 3">BULT 1.1</strain>
    </source>
</reference>
<dbReference type="Proteomes" id="UP000225108">
    <property type="component" value="Unassembled WGS sequence"/>
</dbReference>
<evidence type="ECO:0000313" key="2">
    <source>
        <dbReference type="EMBL" id="PHV66068.1"/>
    </source>
</evidence>
<sequence>MSHPALARATSGPLSSRLLNTPVVISAVTVVAIGLAGCGSDDEPPPPPPSGCATDSTAGSSSAALLPVPPAKVTVETNGAEPRSVPVAGFDRGTAQSAKLVTTSTFASASGQQDAESGATTVDLPMTVRVNCTDATDIDLRIGDAGSPDTALDQALEAQNGSRAGMSIGPGVAPISLRILPTEKADDSARQAVEEALVATLQRSVTLPTEPIGVGARWQAVRTVNAGATVRQTITATLTAREGERLTIDYSIDESPTDSAFRLPDGGVLTIDAYSMTGAGSVVIDLARGVPVSGQLKISGGRTLVGAEGAQPFSQLLGFDSAWSPAN</sequence>
<dbReference type="AlphaFoldDB" id="A0A2G3PJS4"/>
<evidence type="ECO:0000313" key="3">
    <source>
        <dbReference type="Proteomes" id="UP000225108"/>
    </source>
</evidence>
<dbReference type="RefSeq" id="WP_099384340.1">
    <property type="nucleotide sequence ID" value="NZ_PEBD01000010.1"/>
</dbReference>
<feature type="compositionally biased region" description="Low complexity" evidence="1">
    <location>
        <begin position="51"/>
        <end position="63"/>
    </location>
</feature>
<gene>
    <name evidence="2" type="ORF">CSW57_20775</name>
</gene>
<name>A0A2G3PJS4_WILMA</name>
<comment type="caution">
    <text evidence="2">The sequence shown here is derived from an EMBL/GenBank/DDBJ whole genome shotgun (WGS) entry which is preliminary data.</text>
</comment>
<organism evidence="2 3">
    <name type="scientific">Williamsia marianensis</name>
    <dbReference type="NCBI Taxonomy" id="85044"/>
    <lineage>
        <taxon>Bacteria</taxon>
        <taxon>Bacillati</taxon>
        <taxon>Actinomycetota</taxon>
        <taxon>Actinomycetes</taxon>
        <taxon>Mycobacteriales</taxon>
        <taxon>Nocardiaceae</taxon>
        <taxon>Williamsia</taxon>
    </lineage>
</organism>
<evidence type="ECO:0000256" key="1">
    <source>
        <dbReference type="SAM" id="MobiDB-lite"/>
    </source>
</evidence>
<protein>
    <submittedName>
        <fullName evidence="2">Uncharacterized protein</fullName>
    </submittedName>
</protein>
<accession>A0A2G3PJS4</accession>
<feature type="region of interest" description="Disordered" evidence="1">
    <location>
        <begin position="39"/>
        <end position="63"/>
    </location>
</feature>
<dbReference type="EMBL" id="PEBD01000010">
    <property type="protein sequence ID" value="PHV66068.1"/>
    <property type="molecule type" value="Genomic_DNA"/>
</dbReference>